<evidence type="ECO:0000313" key="2">
    <source>
        <dbReference type="EMBL" id="MCW7753017.1"/>
    </source>
</evidence>
<accession>A0ABT3N7K3</accession>
<feature type="region of interest" description="Disordered" evidence="1">
    <location>
        <begin position="54"/>
        <end position="87"/>
    </location>
</feature>
<proteinExistence type="predicted"/>
<comment type="caution">
    <text evidence="2">The sequence shown here is derived from an EMBL/GenBank/DDBJ whole genome shotgun (WGS) entry which is preliminary data.</text>
</comment>
<organism evidence="2 3">
    <name type="scientific">Desulfobotulus pelophilus</name>
    <dbReference type="NCBI Taxonomy" id="2823377"/>
    <lineage>
        <taxon>Bacteria</taxon>
        <taxon>Pseudomonadati</taxon>
        <taxon>Thermodesulfobacteriota</taxon>
        <taxon>Desulfobacteria</taxon>
        <taxon>Desulfobacterales</taxon>
        <taxon>Desulfobacteraceae</taxon>
        <taxon>Desulfobotulus</taxon>
    </lineage>
</organism>
<evidence type="ECO:0000256" key="1">
    <source>
        <dbReference type="SAM" id="MobiDB-lite"/>
    </source>
</evidence>
<sequence length="122" mass="13004">MIQPISGNINPYNVSPVQQVMARPPHNQGEELIPQQAVQDAAIFTPSETARAMMTSGYGPEGTVTSSTTPPSAAAPAQEAQTTASPAERAQNLYQQPESVIREFTQAASHSIQQGQQVDIMV</sequence>
<dbReference type="Proteomes" id="UP001209681">
    <property type="component" value="Unassembled WGS sequence"/>
</dbReference>
<gene>
    <name evidence="2" type="ORF">OOT00_03345</name>
</gene>
<reference evidence="2 3" key="1">
    <citation type="submission" date="2022-11" db="EMBL/GenBank/DDBJ databases">
        <title>Desulfobotulus tamanensis H1 sp. nov. - anaerobic, alkaliphilic, sulphate reducing bacterium isolated from terrestrial mud volcano.</title>
        <authorList>
            <person name="Frolova A."/>
            <person name="Merkel A.Y."/>
            <person name="Slobodkin A.I."/>
        </authorList>
    </citation>
    <scope>NUCLEOTIDE SEQUENCE [LARGE SCALE GENOMIC DNA]</scope>
    <source>
        <strain evidence="2 3">H1</strain>
    </source>
</reference>
<dbReference type="RefSeq" id="WP_265423874.1">
    <property type="nucleotide sequence ID" value="NZ_JAPFPW010000002.1"/>
</dbReference>
<evidence type="ECO:0000313" key="3">
    <source>
        <dbReference type="Proteomes" id="UP001209681"/>
    </source>
</evidence>
<keyword evidence="3" id="KW-1185">Reference proteome</keyword>
<protein>
    <submittedName>
        <fullName evidence="2">Uncharacterized protein</fullName>
    </submittedName>
</protein>
<name>A0ABT3N7K3_9BACT</name>
<feature type="compositionally biased region" description="Low complexity" evidence="1">
    <location>
        <begin position="65"/>
        <end position="87"/>
    </location>
</feature>
<dbReference type="EMBL" id="JAPFPW010000002">
    <property type="protein sequence ID" value="MCW7753017.1"/>
    <property type="molecule type" value="Genomic_DNA"/>
</dbReference>